<evidence type="ECO:0000256" key="2">
    <source>
        <dbReference type="SAM" id="Phobius"/>
    </source>
</evidence>
<feature type="region of interest" description="Disordered" evidence="1">
    <location>
        <begin position="48"/>
        <end position="78"/>
    </location>
</feature>
<comment type="caution">
    <text evidence="3">The sequence shown here is derived from an EMBL/GenBank/DDBJ whole genome shotgun (WGS) entry which is preliminary data.</text>
</comment>
<accession>A0ABQ2DUM8</accession>
<dbReference type="EMBL" id="BMKX01000007">
    <property type="protein sequence ID" value="GGJ67606.1"/>
    <property type="molecule type" value="Genomic_DNA"/>
</dbReference>
<name>A0ABQ2DUM8_9MICC</name>
<dbReference type="RefSeq" id="WP_188686395.1">
    <property type="nucleotide sequence ID" value="NZ_BMKX01000007.1"/>
</dbReference>
<evidence type="ECO:0008006" key="5">
    <source>
        <dbReference type="Google" id="ProtNLM"/>
    </source>
</evidence>
<organism evidence="3 4">
    <name type="scientific">Glutamicibacter ardleyensis</name>
    <dbReference type="NCBI Taxonomy" id="225894"/>
    <lineage>
        <taxon>Bacteria</taxon>
        <taxon>Bacillati</taxon>
        <taxon>Actinomycetota</taxon>
        <taxon>Actinomycetes</taxon>
        <taxon>Micrococcales</taxon>
        <taxon>Micrococcaceae</taxon>
        <taxon>Glutamicibacter</taxon>
    </lineage>
</organism>
<feature type="compositionally biased region" description="Polar residues" evidence="1">
    <location>
        <begin position="56"/>
        <end position="69"/>
    </location>
</feature>
<gene>
    <name evidence="3" type="ORF">GCM10007173_28120</name>
</gene>
<keyword evidence="2" id="KW-0472">Membrane</keyword>
<reference evidence="4" key="1">
    <citation type="journal article" date="2019" name="Int. J. Syst. Evol. Microbiol.">
        <title>The Global Catalogue of Microorganisms (GCM) 10K type strain sequencing project: providing services to taxonomists for standard genome sequencing and annotation.</title>
        <authorList>
            <consortium name="The Broad Institute Genomics Platform"/>
            <consortium name="The Broad Institute Genome Sequencing Center for Infectious Disease"/>
            <person name="Wu L."/>
            <person name="Ma J."/>
        </authorList>
    </citation>
    <scope>NUCLEOTIDE SEQUENCE [LARGE SCALE GENOMIC DNA]</scope>
    <source>
        <strain evidence="4">CGMCC 1.3685</strain>
    </source>
</reference>
<evidence type="ECO:0000313" key="4">
    <source>
        <dbReference type="Proteomes" id="UP000606115"/>
    </source>
</evidence>
<evidence type="ECO:0000256" key="1">
    <source>
        <dbReference type="SAM" id="MobiDB-lite"/>
    </source>
</evidence>
<keyword evidence="2" id="KW-0812">Transmembrane</keyword>
<sequence length="200" mass="21141">MSNASGGKSAASVYRRRRIAVAVIALAIVGLLVWGGVALAGILGASTPVENKPQAVPSTSPSPNESATPDTGDKCSSDEVKITASTDTGSYPTDKQPVLILGIENSSERECELNVGTTQQEFLITSGNDRIFSTLDCLTDGEDVAMKMKPGQKESARFTWSRQRSAPGCKSVNVKPRPGTYKFTAALGENNSEPVTFQLD</sequence>
<dbReference type="GeneID" id="303305156"/>
<evidence type="ECO:0000313" key="3">
    <source>
        <dbReference type="EMBL" id="GGJ67606.1"/>
    </source>
</evidence>
<keyword evidence="2" id="KW-1133">Transmembrane helix</keyword>
<protein>
    <recommendedName>
        <fullName evidence="5">DUF4232 domain-containing protein</fullName>
    </recommendedName>
</protein>
<keyword evidence="4" id="KW-1185">Reference proteome</keyword>
<dbReference type="Proteomes" id="UP000606115">
    <property type="component" value="Unassembled WGS sequence"/>
</dbReference>
<feature type="transmembrane region" description="Helical" evidence="2">
    <location>
        <begin position="21"/>
        <end position="43"/>
    </location>
</feature>
<proteinExistence type="predicted"/>